<dbReference type="OrthoDB" id="1189628at2"/>
<evidence type="ECO:0000313" key="1">
    <source>
        <dbReference type="EMBL" id="TPN86932.1"/>
    </source>
</evidence>
<keyword evidence="2" id="KW-1185">Reference proteome</keyword>
<dbReference type="AlphaFoldDB" id="A0A504JE57"/>
<name>A0A504JE57_9FLAO</name>
<evidence type="ECO:0000313" key="2">
    <source>
        <dbReference type="Proteomes" id="UP000315540"/>
    </source>
</evidence>
<sequence>MLKNILNVNGVQKLDKKQQKSVQGGRDLLPICLYTCSGTTATLSNGNYENCAAVIRNSPRCGGDGDGIDIWA</sequence>
<organism evidence="1 2">
    <name type="scientific">Aquimarina algicola</name>
    <dbReference type="NCBI Taxonomy" id="2589995"/>
    <lineage>
        <taxon>Bacteria</taxon>
        <taxon>Pseudomonadati</taxon>
        <taxon>Bacteroidota</taxon>
        <taxon>Flavobacteriia</taxon>
        <taxon>Flavobacteriales</taxon>
        <taxon>Flavobacteriaceae</taxon>
        <taxon>Aquimarina</taxon>
    </lineage>
</organism>
<dbReference type="EMBL" id="VFWZ01000002">
    <property type="protein sequence ID" value="TPN86932.1"/>
    <property type="molecule type" value="Genomic_DNA"/>
</dbReference>
<accession>A0A504JE57</accession>
<protein>
    <submittedName>
        <fullName evidence="1">Uncharacterized protein</fullName>
    </submittedName>
</protein>
<proteinExistence type="predicted"/>
<comment type="caution">
    <text evidence="1">The sequence shown here is derived from an EMBL/GenBank/DDBJ whole genome shotgun (WGS) entry which is preliminary data.</text>
</comment>
<gene>
    <name evidence="1" type="ORF">FHK87_04835</name>
</gene>
<dbReference type="RefSeq" id="WP_140590685.1">
    <property type="nucleotide sequence ID" value="NZ_VFWZ01000002.1"/>
</dbReference>
<dbReference type="Proteomes" id="UP000315540">
    <property type="component" value="Unassembled WGS sequence"/>
</dbReference>
<reference evidence="1 2" key="1">
    <citation type="submission" date="2019-06" db="EMBL/GenBank/DDBJ databases">
        <authorList>
            <person name="Meng X."/>
        </authorList>
    </citation>
    <scope>NUCLEOTIDE SEQUENCE [LARGE SCALE GENOMIC DNA]</scope>
    <source>
        <strain evidence="1 2">M625</strain>
    </source>
</reference>